<evidence type="ECO:0000313" key="2">
    <source>
        <dbReference type="EMBL" id="CBK79858.1"/>
    </source>
</evidence>
<dbReference type="HOGENOM" id="CLU_3426466_0_0_9"/>
<accession>D4J687</accession>
<organism evidence="2 3">
    <name type="scientific">Coprococcus catus GD/7</name>
    <dbReference type="NCBI Taxonomy" id="717962"/>
    <lineage>
        <taxon>Bacteria</taxon>
        <taxon>Bacillati</taxon>
        <taxon>Bacillota</taxon>
        <taxon>Clostridia</taxon>
        <taxon>Lachnospirales</taxon>
        <taxon>Lachnospiraceae</taxon>
        <taxon>Coprococcus</taxon>
    </lineage>
</organism>
<feature type="region of interest" description="Disordered" evidence="1">
    <location>
        <begin position="1"/>
        <end position="21"/>
    </location>
</feature>
<reference evidence="2 3" key="1">
    <citation type="submission" date="2010-03" db="EMBL/GenBank/DDBJ databases">
        <title>The genome sequence of Coprococcus catus GD/7.</title>
        <authorList>
            <consortium name="metaHIT consortium -- http://www.metahit.eu/"/>
            <person name="Pajon A."/>
            <person name="Turner K."/>
            <person name="Parkhill J."/>
            <person name="Duncan S."/>
            <person name="Flint H."/>
        </authorList>
    </citation>
    <scope>NUCLEOTIDE SEQUENCE [LARGE SCALE GENOMIC DNA]</scope>
    <source>
        <strain evidence="2 3">GD/7</strain>
    </source>
</reference>
<proteinExistence type="predicted"/>
<dbReference type="EMBL" id="FP929038">
    <property type="protein sequence ID" value="CBK79858.1"/>
    <property type="molecule type" value="Genomic_DNA"/>
</dbReference>
<protein>
    <submittedName>
        <fullName evidence="2">Uncharacterized protein</fullName>
    </submittedName>
</protein>
<dbReference type="AlphaFoldDB" id="D4J687"/>
<name>D4J687_9FIRM</name>
<reference evidence="2 3" key="2">
    <citation type="submission" date="2010-03" db="EMBL/GenBank/DDBJ databases">
        <authorList>
            <person name="Pajon A."/>
        </authorList>
    </citation>
    <scope>NUCLEOTIDE SEQUENCE [LARGE SCALE GENOMIC DNA]</scope>
    <source>
        <strain evidence="2 3">GD/7</strain>
    </source>
</reference>
<evidence type="ECO:0000256" key="1">
    <source>
        <dbReference type="SAM" id="MobiDB-lite"/>
    </source>
</evidence>
<dbReference type="Proteomes" id="UP000008798">
    <property type="component" value="Chromosome"/>
</dbReference>
<sequence length="21" mass="2436">MVEMKQKKMACSPENPLENLD</sequence>
<gene>
    <name evidence="2" type="ORF">CC1_10250</name>
</gene>
<dbReference type="KEGG" id="cct:CC1_10250"/>
<evidence type="ECO:0000313" key="3">
    <source>
        <dbReference type="Proteomes" id="UP000008798"/>
    </source>
</evidence>